<dbReference type="InterPro" id="IPR008145">
    <property type="entry name" value="GK/Ca_channel_bsu"/>
</dbReference>
<dbReference type="Proteomes" id="UP000268093">
    <property type="component" value="Unassembled WGS sequence"/>
</dbReference>
<comment type="similarity">
    <text evidence="1">Belongs to the guanylate kinase family.</text>
</comment>
<feature type="domain" description="Guanylate kinase-like" evidence="4">
    <location>
        <begin position="1"/>
        <end position="118"/>
    </location>
</feature>
<evidence type="ECO:0000256" key="3">
    <source>
        <dbReference type="ARBA" id="ARBA00022777"/>
    </source>
</evidence>
<evidence type="ECO:0000259" key="4">
    <source>
        <dbReference type="PROSITE" id="PS50052"/>
    </source>
</evidence>
<dbReference type="OrthoDB" id="6334211at2759"/>
<proteinExistence type="inferred from homology"/>
<evidence type="ECO:0000313" key="5">
    <source>
        <dbReference type="EMBL" id="RUP45088.1"/>
    </source>
</evidence>
<comment type="caution">
    <text evidence="5">The sequence shown here is derived from an EMBL/GenBank/DDBJ whole genome shotgun (WGS) entry which is preliminary data.</text>
</comment>
<dbReference type="GO" id="GO:0004385">
    <property type="term" value="F:GMP kinase activity"/>
    <property type="evidence" value="ECO:0007669"/>
    <property type="project" value="TreeGrafter"/>
</dbReference>
<dbReference type="PANTHER" id="PTHR23117:SF13">
    <property type="entry name" value="GUANYLATE KINASE"/>
    <property type="match status" value="1"/>
</dbReference>
<evidence type="ECO:0000256" key="2">
    <source>
        <dbReference type="ARBA" id="ARBA00022679"/>
    </source>
</evidence>
<dbReference type="SUPFAM" id="SSF52540">
    <property type="entry name" value="P-loop containing nucleoside triphosphate hydrolases"/>
    <property type="match status" value="1"/>
</dbReference>
<evidence type="ECO:0000256" key="1">
    <source>
        <dbReference type="ARBA" id="ARBA00005790"/>
    </source>
</evidence>
<accession>A0A433D2M2</accession>
<dbReference type="GO" id="GO:0005829">
    <property type="term" value="C:cytosol"/>
    <property type="evidence" value="ECO:0007669"/>
    <property type="project" value="TreeGrafter"/>
</dbReference>
<dbReference type="PROSITE" id="PS50052">
    <property type="entry name" value="GUANYLATE_KINASE_2"/>
    <property type="match status" value="1"/>
</dbReference>
<dbReference type="InterPro" id="IPR027417">
    <property type="entry name" value="P-loop_NTPase"/>
</dbReference>
<evidence type="ECO:0000313" key="6">
    <source>
        <dbReference type="Proteomes" id="UP000268093"/>
    </source>
</evidence>
<organism evidence="5 6">
    <name type="scientific">Jimgerdemannia flammicorona</name>
    <dbReference type="NCBI Taxonomy" id="994334"/>
    <lineage>
        <taxon>Eukaryota</taxon>
        <taxon>Fungi</taxon>
        <taxon>Fungi incertae sedis</taxon>
        <taxon>Mucoromycota</taxon>
        <taxon>Mucoromycotina</taxon>
        <taxon>Endogonomycetes</taxon>
        <taxon>Endogonales</taxon>
        <taxon>Endogonaceae</taxon>
        <taxon>Jimgerdemannia</taxon>
    </lineage>
</organism>
<gene>
    <name evidence="5" type="ORF">BC936DRAFT_148622</name>
</gene>
<reference evidence="5 6" key="1">
    <citation type="journal article" date="2018" name="New Phytol.">
        <title>Phylogenomics of Endogonaceae and evolution of mycorrhizas within Mucoromycota.</title>
        <authorList>
            <person name="Chang Y."/>
            <person name="Desiro A."/>
            <person name="Na H."/>
            <person name="Sandor L."/>
            <person name="Lipzen A."/>
            <person name="Clum A."/>
            <person name="Barry K."/>
            <person name="Grigoriev I.V."/>
            <person name="Martin F.M."/>
            <person name="Stajich J.E."/>
            <person name="Smith M.E."/>
            <person name="Bonito G."/>
            <person name="Spatafora J.W."/>
        </authorList>
    </citation>
    <scope>NUCLEOTIDE SEQUENCE [LARGE SCALE GENOMIC DNA]</scope>
    <source>
        <strain evidence="5 6">GMNB39</strain>
    </source>
</reference>
<dbReference type="InterPro" id="IPR008144">
    <property type="entry name" value="Guanylate_kin-like_dom"/>
</dbReference>
<dbReference type="AlphaFoldDB" id="A0A433D2M2"/>
<dbReference type="Gene3D" id="3.40.50.300">
    <property type="entry name" value="P-loop containing nucleotide triphosphate hydrolases"/>
    <property type="match status" value="1"/>
</dbReference>
<protein>
    <submittedName>
        <fullName evidence="5">Guanylate kinase 1, isoform CRA_b</fullName>
    </submittedName>
</protein>
<dbReference type="Pfam" id="PF00625">
    <property type="entry name" value="Guanylate_kin"/>
    <property type="match status" value="1"/>
</dbReference>
<keyword evidence="3 5" id="KW-0418">Kinase</keyword>
<keyword evidence="6" id="KW-1185">Reference proteome</keyword>
<sequence>MFIFDVFMFSGTSMKAVQDVLDSGKICMLDIDMQGVQQVKKTTLNPRYIFIRPPSPELETLEGRIRGRQSGEREEAIQARLAAAVRELEYASLPNSYDFVIMNDNLDRAYSELKVAVLE</sequence>
<dbReference type="PANTHER" id="PTHR23117">
    <property type="entry name" value="GUANYLATE KINASE-RELATED"/>
    <property type="match status" value="1"/>
</dbReference>
<dbReference type="EMBL" id="RBNI01007838">
    <property type="protein sequence ID" value="RUP45088.1"/>
    <property type="molecule type" value="Genomic_DNA"/>
</dbReference>
<keyword evidence="2" id="KW-0808">Transferase</keyword>
<name>A0A433D2M2_9FUNG</name>